<evidence type="ECO:0000256" key="1">
    <source>
        <dbReference type="SAM" id="MobiDB-lite"/>
    </source>
</evidence>
<dbReference type="SMR" id="A0A0A1UWW4"/>
<dbReference type="Pfam" id="PF01261">
    <property type="entry name" value="AP_endonuc_2"/>
    <property type="match status" value="1"/>
</dbReference>
<dbReference type="HOGENOM" id="CLU_1267172_0_0_1"/>
<sequence>MGIEYQGCNISTSFASCSIPPYFNATLPQKLEAIRSAGCDGIEISMPDILTYGGDSEGRTIDENDHGPVGSTDAEDASPCLDQHAEDLREPADMLGEKGFRLAYENWCWATYAAGWKDVWEISQRAGRPNIGICLDTFQSAGGEYGDMPSPATRYICYSSQMRIRWSHHFAKRQRGRGRYGVVVFGRCPHVGGGLHQGCDAVVDSAAGFHYQASEPGK</sequence>
<feature type="domain" description="Xylose isomerase-like TIM barrel" evidence="2">
    <location>
        <begin position="72"/>
        <end position="142"/>
    </location>
</feature>
<dbReference type="InterPro" id="IPR036237">
    <property type="entry name" value="Xyl_isomerase-like_sf"/>
</dbReference>
<proteinExistence type="predicted"/>
<dbReference type="Proteomes" id="UP000030151">
    <property type="component" value="Unassembled WGS sequence"/>
</dbReference>
<dbReference type="eggNOG" id="ENOG502QW0W">
    <property type="taxonomic scope" value="Eukaryota"/>
</dbReference>
<evidence type="ECO:0000313" key="4">
    <source>
        <dbReference type="Proteomes" id="UP000030151"/>
    </source>
</evidence>
<dbReference type="EMBL" id="JELW01000005">
    <property type="protein sequence ID" value="EXV02502.1"/>
    <property type="molecule type" value="Genomic_DNA"/>
</dbReference>
<dbReference type="PANTHER" id="PTHR12110">
    <property type="entry name" value="HYDROXYPYRUVATE ISOMERASE"/>
    <property type="match status" value="1"/>
</dbReference>
<dbReference type="PANTHER" id="PTHR12110:SF56">
    <property type="entry name" value="DEHYDRATASE, PUTATIVE (AFU_ORTHOLOGUE AFUA_6G08740)-RELATED"/>
    <property type="match status" value="1"/>
</dbReference>
<comment type="caution">
    <text evidence="3">The sequence shown here is derived from an EMBL/GenBank/DDBJ whole genome shotgun (WGS) entry which is preliminary data.</text>
</comment>
<reference evidence="3 4" key="1">
    <citation type="submission" date="2014-02" db="EMBL/GenBank/DDBJ databases">
        <title>The genome sequence of the entomopathogenic fungus Metarhizium robertsii ARSEF 2575.</title>
        <authorList>
            <person name="Giuliano Garisto Donzelli B."/>
            <person name="Roe B.A."/>
            <person name="Macmil S.L."/>
            <person name="Krasnoff S.B."/>
            <person name="Gibson D.M."/>
        </authorList>
    </citation>
    <scope>NUCLEOTIDE SEQUENCE [LARGE SCALE GENOMIC DNA]</scope>
    <source>
        <strain evidence="3 4">ARSEF 2575</strain>
    </source>
</reference>
<evidence type="ECO:0000313" key="3">
    <source>
        <dbReference type="EMBL" id="EXV02502.1"/>
    </source>
</evidence>
<organism evidence="3 4">
    <name type="scientific">Metarhizium robertsii</name>
    <dbReference type="NCBI Taxonomy" id="568076"/>
    <lineage>
        <taxon>Eukaryota</taxon>
        <taxon>Fungi</taxon>
        <taxon>Dikarya</taxon>
        <taxon>Ascomycota</taxon>
        <taxon>Pezizomycotina</taxon>
        <taxon>Sordariomycetes</taxon>
        <taxon>Hypocreomycetidae</taxon>
        <taxon>Hypocreales</taxon>
        <taxon>Clavicipitaceae</taxon>
        <taxon>Metarhizium</taxon>
    </lineage>
</organism>
<feature type="region of interest" description="Disordered" evidence="1">
    <location>
        <begin position="53"/>
        <end position="78"/>
    </location>
</feature>
<name>A0A0A1UWW4_9HYPO</name>
<dbReference type="OrthoDB" id="4936601at2759"/>
<gene>
    <name evidence="3" type="ORF">X797_004634</name>
</gene>
<protein>
    <recommendedName>
        <fullName evidence="2">Xylose isomerase-like TIM barrel domain-containing protein</fullName>
    </recommendedName>
</protein>
<dbReference type="Gene3D" id="3.20.20.150">
    <property type="entry name" value="Divalent-metal-dependent TIM barrel enzymes"/>
    <property type="match status" value="1"/>
</dbReference>
<dbReference type="AlphaFoldDB" id="A0A0A1UWW4"/>
<dbReference type="InterPro" id="IPR050312">
    <property type="entry name" value="IolE/XylAMocC-like"/>
</dbReference>
<evidence type="ECO:0000259" key="2">
    <source>
        <dbReference type="Pfam" id="PF01261"/>
    </source>
</evidence>
<dbReference type="SUPFAM" id="SSF51658">
    <property type="entry name" value="Xylose isomerase-like"/>
    <property type="match status" value="1"/>
</dbReference>
<feature type="compositionally biased region" description="Basic and acidic residues" evidence="1">
    <location>
        <begin position="56"/>
        <end position="66"/>
    </location>
</feature>
<dbReference type="InterPro" id="IPR013022">
    <property type="entry name" value="Xyl_isomerase-like_TIM-brl"/>
</dbReference>
<accession>A0A0A1UWW4</accession>